<organism evidence="2 3">
    <name type="scientific">Prorocentrum cordatum</name>
    <dbReference type="NCBI Taxonomy" id="2364126"/>
    <lineage>
        <taxon>Eukaryota</taxon>
        <taxon>Sar</taxon>
        <taxon>Alveolata</taxon>
        <taxon>Dinophyceae</taxon>
        <taxon>Prorocentrales</taxon>
        <taxon>Prorocentraceae</taxon>
        <taxon>Prorocentrum</taxon>
    </lineage>
</organism>
<keyword evidence="3" id="KW-1185">Reference proteome</keyword>
<feature type="region of interest" description="Disordered" evidence="1">
    <location>
        <begin position="139"/>
        <end position="180"/>
    </location>
</feature>
<feature type="region of interest" description="Disordered" evidence="1">
    <location>
        <begin position="42"/>
        <end position="61"/>
    </location>
</feature>
<dbReference type="Proteomes" id="UP001189429">
    <property type="component" value="Unassembled WGS sequence"/>
</dbReference>
<gene>
    <name evidence="2" type="ORF">PCOR1329_LOCUS46344</name>
</gene>
<sequence>MLNRAGRNNGSSTADGASLYRLSARDPSRIPHILPAHVRRATRTPAALGESGQPKQRTAGSMGMRSVAVAHSPGRVPARTALVRTDAARGACETKPEPTARHGKRTVADNPLAYKSIVKQTTPFKPPTCARSLLGRWRVRPSSHPTGALSTRAGSRREETRAEEEEEEEEVGGPTPRYPQLQMSGTFAKRILTEHATSATGGVAPPPAGSERAGRGGPHRNGVVFTGLLWCWQASEILQTPPDGGGRGRRSRGR</sequence>
<feature type="region of interest" description="Disordered" evidence="1">
    <location>
        <begin position="197"/>
        <end position="220"/>
    </location>
</feature>
<dbReference type="EMBL" id="CAUYUJ010015575">
    <property type="protein sequence ID" value="CAK0855804.1"/>
    <property type="molecule type" value="Genomic_DNA"/>
</dbReference>
<name>A0ABN9UCW5_9DINO</name>
<protein>
    <submittedName>
        <fullName evidence="2">Uncharacterized protein</fullName>
    </submittedName>
</protein>
<proteinExistence type="predicted"/>
<feature type="compositionally biased region" description="Polar residues" evidence="1">
    <location>
        <begin position="143"/>
        <end position="153"/>
    </location>
</feature>
<comment type="caution">
    <text evidence="2">The sequence shown here is derived from an EMBL/GenBank/DDBJ whole genome shotgun (WGS) entry which is preliminary data.</text>
</comment>
<evidence type="ECO:0000256" key="1">
    <source>
        <dbReference type="SAM" id="MobiDB-lite"/>
    </source>
</evidence>
<evidence type="ECO:0000313" key="3">
    <source>
        <dbReference type="Proteomes" id="UP001189429"/>
    </source>
</evidence>
<reference evidence="2" key="1">
    <citation type="submission" date="2023-10" db="EMBL/GenBank/DDBJ databases">
        <authorList>
            <person name="Chen Y."/>
            <person name="Shah S."/>
            <person name="Dougan E. K."/>
            <person name="Thang M."/>
            <person name="Chan C."/>
        </authorList>
    </citation>
    <scope>NUCLEOTIDE SEQUENCE [LARGE SCALE GENOMIC DNA]</scope>
</reference>
<feature type="compositionally biased region" description="Acidic residues" evidence="1">
    <location>
        <begin position="161"/>
        <end position="171"/>
    </location>
</feature>
<accession>A0ABN9UCW5</accession>
<evidence type="ECO:0000313" key="2">
    <source>
        <dbReference type="EMBL" id="CAK0855804.1"/>
    </source>
</evidence>